<evidence type="ECO:0000313" key="8">
    <source>
        <dbReference type="Proteomes" id="UP001223336"/>
    </source>
</evidence>
<comment type="similarity">
    <text evidence="1">Belongs to the metallo-dependent hydrolases superfamily. ATZ/TRZ family.</text>
</comment>
<dbReference type="InterPro" id="IPR011059">
    <property type="entry name" value="Metal-dep_hydrolase_composite"/>
</dbReference>
<dbReference type="Gene3D" id="2.30.40.10">
    <property type="entry name" value="Urease, subunit C, domain 1"/>
    <property type="match status" value="1"/>
</dbReference>
<dbReference type="Gene3D" id="3.20.20.140">
    <property type="entry name" value="Metal-dependent hydrolases"/>
    <property type="match status" value="1"/>
</dbReference>
<dbReference type="InterPro" id="IPR006680">
    <property type="entry name" value="Amidohydro-rel"/>
</dbReference>
<dbReference type="SUPFAM" id="SSF51338">
    <property type="entry name" value="Composite domain of metallo-dependent hydrolases"/>
    <property type="match status" value="2"/>
</dbReference>
<dbReference type="GO" id="GO:0019239">
    <property type="term" value="F:deaminase activity"/>
    <property type="evidence" value="ECO:0007669"/>
    <property type="project" value="UniProtKB-ARBA"/>
</dbReference>
<feature type="domain" description="Amidohydrolase-related" evidence="5">
    <location>
        <begin position="58"/>
        <end position="401"/>
    </location>
</feature>
<dbReference type="InterPro" id="IPR050287">
    <property type="entry name" value="MTA/SAH_deaminase"/>
</dbReference>
<sequence>MSDQARLWIKNPLAMFTLSGQDAGGGVVVQGNRLVELVASGQQPLMPVEQVFDASEHVVLPGLINTHHHFYQTLTRAYPGALNQELFPWLVSLYPVWAGLEPEMLAVATRLALSELLLSGCTTAADHHYLFPAGMEHAIDVQVAAAAQVGTRVTLTRGSMSLGKDQGGLPPQSTVQTETAIMDDSARLIRAYHDSSEGAMVQLALAPCSPFSVTTDLMKASAELAGQHHVRLHTHLAETLDEEAFCLKMFGMRTVDYLESVGWLGAQTWLAHGIHFDDDEIRRLGAAGVGVCHCPNSNMMLASGICRIRELEAAGSPVGIGVDGSASNDHSNLISEVRQAMYIQRLRYGAANVTHYDALRWATQGSARVLGRSDIGEIAVGKQADLALFKLDELRFSGHHDPVAALLLCGAHKADRVMVAGQWKVVDGQLPDVDIRALMHEHQQAARRLVAKHGG</sequence>
<reference evidence="7 8" key="1">
    <citation type="submission" date="2023-08" db="EMBL/GenBank/DDBJ databases">
        <title>New molecular markers tilS and rpoB for phylogenetic and monitoring studies of the genus Thiothrix biodiversity.</title>
        <authorList>
            <person name="Ravin N.V."/>
            <person name="Smolyakov D."/>
            <person name="Markov N.D."/>
            <person name="Beletsky A.V."/>
            <person name="Mardanov A.V."/>
            <person name="Rudenko T.S."/>
            <person name="Grabovich M.Y."/>
        </authorList>
    </citation>
    <scope>NUCLEOTIDE SEQUENCE</scope>
    <source>
        <strain evidence="7">DNT52</strain>
        <strain evidence="6 8">H33</strain>
    </source>
</reference>
<dbReference type="Pfam" id="PF01979">
    <property type="entry name" value="Amidohydro_1"/>
    <property type="match status" value="1"/>
</dbReference>
<organism evidence="7">
    <name type="scientific">Thiothrix subterranea</name>
    <dbReference type="NCBI Taxonomy" id="2735563"/>
    <lineage>
        <taxon>Bacteria</taxon>
        <taxon>Pseudomonadati</taxon>
        <taxon>Pseudomonadota</taxon>
        <taxon>Gammaproteobacteria</taxon>
        <taxon>Thiotrichales</taxon>
        <taxon>Thiotrichaceae</taxon>
        <taxon>Thiothrix</taxon>
    </lineage>
</organism>
<accession>A0AA51MQ95</accession>
<keyword evidence="3 7" id="KW-0378">Hydrolase</keyword>
<gene>
    <name evidence="6" type="ORF">RCC75_11390</name>
    <name evidence="7" type="ORF">RCG00_02800</name>
</gene>
<keyword evidence="2" id="KW-0479">Metal-binding</keyword>
<dbReference type="PANTHER" id="PTHR43794:SF11">
    <property type="entry name" value="AMIDOHYDROLASE-RELATED DOMAIN-CONTAINING PROTEIN"/>
    <property type="match status" value="1"/>
</dbReference>
<dbReference type="SUPFAM" id="SSF51556">
    <property type="entry name" value="Metallo-dependent hydrolases"/>
    <property type="match status" value="1"/>
</dbReference>
<evidence type="ECO:0000313" key="7">
    <source>
        <dbReference type="EMBL" id="WML87296.1"/>
    </source>
</evidence>
<keyword evidence="4" id="KW-0862">Zinc</keyword>
<dbReference type="PANTHER" id="PTHR43794">
    <property type="entry name" value="AMINOHYDROLASE SSNA-RELATED"/>
    <property type="match status" value="1"/>
</dbReference>
<dbReference type="GO" id="GO:0046872">
    <property type="term" value="F:metal ion binding"/>
    <property type="evidence" value="ECO:0007669"/>
    <property type="project" value="UniProtKB-KW"/>
</dbReference>
<dbReference type="EC" id="3.5.4.32" evidence="7"/>
<dbReference type="Proteomes" id="UP001223336">
    <property type="component" value="Unassembled WGS sequence"/>
</dbReference>
<evidence type="ECO:0000256" key="2">
    <source>
        <dbReference type="ARBA" id="ARBA00022723"/>
    </source>
</evidence>
<dbReference type="EMBL" id="JAVFKN010000014">
    <property type="protein sequence ID" value="MDQ5769137.1"/>
    <property type="molecule type" value="Genomic_DNA"/>
</dbReference>
<dbReference type="AlphaFoldDB" id="A0AA51MQ95"/>
<dbReference type="RefSeq" id="WP_308135050.1">
    <property type="nucleotide sequence ID" value="NZ_CP133197.1"/>
</dbReference>
<dbReference type="NCBIfam" id="NF006055">
    <property type="entry name" value="PRK08203.1"/>
    <property type="match status" value="1"/>
</dbReference>
<proteinExistence type="inferred from homology"/>
<evidence type="ECO:0000256" key="3">
    <source>
        <dbReference type="ARBA" id="ARBA00022801"/>
    </source>
</evidence>
<dbReference type="CDD" id="cd01298">
    <property type="entry name" value="ATZ_TRZ_like"/>
    <property type="match status" value="1"/>
</dbReference>
<evidence type="ECO:0000256" key="4">
    <source>
        <dbReference type="ARBA" id="ARBA00022833"/>
    </source>
</evidence>
<dbReference type="FunFam" id="3.20.20.140:FF:000014">
    <property type="entry name" value="5-methylthioadenosine/S-adenosylhomocysteine deaminase"/>
    <property type="match status" value="1"/>
</dbReference>
<evidence type="ECO:0000313" key="6">
    <source>
        <dbReference type="EMBL" id="MDQ5769137.1"/>
    </source>
</evidence>
<protein>
    <submittedName>
        <fullName evidence="7">8-oxoguanine deaminase</fullName>
        <ecNumber evidence="7">3.5.4.32</ecNumber>
    </submittedName>
</protein>
<evidence type="ECO:0000256" key="1">
    <source>
        <dbReference type="ARBA" id="ARBA00006745"/>
    </source>
</evidence>
<name>A0AA51MQ95_9GAMM</name>
<dbReference type="EMBL" id="CP133217">
    <property type="protein sequence ID" value="WML87296.1"/>
    <property type="molecule type" value="Genomic_DNA"/>
</dbReference>
<dbReference type="InterPro" id="IPR032466">
    <property type="entry name" value="Metal_Hydrolase"/>
</dbReference>
<keyword evidence="8" id="KW-1185">Reference proteome</keyword>
<dbReference type="GO" id="GO:0102127">
    <property type="term" value="F:8-oxoguanine deaminase activity"/>
    <property type="evidence" value="ECO:0007669"/>
    <property type="project" value="UniProtKB-EC"/>
</dbReference>
<dbReference type="Proteomes" id="UP001229862">
    <property type="component" value="Chromosome"/>
</dbReference>
<evidence type="ECO:0000259" key="5">
    <source>
        <dbReference type="Pfam" id="PF01979"/>
    </source>
</evidence>